<dbReference type="SUPFAM" id="SSF53335">
    <property type="entry name" value="S-adenosyl-L-methionine-dependent methyltransferases"/>
    <property type="match status" value="1"/>
</dbReference>
<dbReference type="RefSeq" id="WP_070395995.1">
    <property type="nucleotide sequence ID" value="NZ_CP017599.1"/>
</dbReference>
<proteinExistence type="predicted"/>
<evidence type="ECO:0008006" key="5">
    <source>
        <dbReference type="Google" id="ProtNLM"/>
    </source>
</evidence>
<gene>
    <name evidence="3" type="ORF">BJP34_33090</name>
</gene>
<dbReference type="InterPro" id="IPR005299">
    <property type="entry name" value="MeTrfase_7"/>
</dbReference>
<dbReference type="Pfam" id="PF03492">
    <property type="entry name" value="Methyltransf_7"/>
    <property type="match status" value="1"/>
</dbReference>
<keyword evidence="2" id="KW-0460">Magnesium</keyword>
<organism evidence="3 4">
    <name type="scientific">Moorena producens PAL-8-15-08-1</name>
    <dbReference type="NCBI Taxonomy" id="1458985"/>
    <lineage>
        <taxon>Bacteria</taxon>
        <taxon>Bacillati</taxon>
        <taxon>Cyanobacteriota</taxon>
        <taxon>Cyanophyceae</taxon>
        <taxon>Coleofasciculales</taxon>
        <taxon>Coleofasciculaceae</taxon>
        <taxon>Moorena</taxon>
    </lineage>
</organism>
<sequence length="350" mass="39442">MAIYMASDYSLNTLGAKLCLEAAGDLVAKAIQPIQNCSQVRLADYGIADGGTTLGLWQQIIATIKKQNNGVFIETIFSDLPSNDFNALGQTSSLLMEGDQNLVVSMVPRSFYEPVCPPNSLDFGFSSTAMHWLSKLPKHLNYHTHINACDQGEDKAIFQAQSQLDWTTILLARAKELKSGGQIVSANLSTDEKGRYLGNNQVDLNMHDVLHEIWKQMDTEGLIKPEEYVGATFQNYYRTEAEFAACLEDPQSDVYQAGLRLGDIQTMLIPCPYRSQYEQDGDTDKFAQGLTQTIRSWSEHTFRNAFTNRSNEDVLDLVNQFYARFTARVRENPGQFSMDYAHTHLRIYKE</sequence>
<dbReference type="Gene3D" id="1.10.1200.270">
    <property type="entry name" value="Methyltransferase, alpha-helical capping domain"/>
    <property type="match status" value="1"/>
</dbReference>
<reference evidence="4" key="1">
    <citation type="submission" date="2016-10" db="EMBL/GenBank/DDBJ databases">
        <title>Comparative genomics uncovers the prolific and rare metabolic potential of the cyanobacterial genus Moorea.</title>
        <authorList>
            <person name="Leao T."/>
            <person name="Castelao G."/>
            <person name="Korobeynikov A."/>
            <person name="Monroe E.A."/>
            <person name="Podell S."/>
            <person name="Glukhov E."/>
            <person name="Allen E."/>
            <person name="Gerwick W.H."/>
            <person name="Gerwick L."/>
        </authorList>
    </citation>
    <scope>NUCLEOTIDE SEQUENCE [LARGE SCALE GENOMIC DNA]</scope>
    <source>
        <strain evidence="4">PAL-8-15-08-1</strain>
    </source>
</reference>
<name>A0A1D8U1F2_9CYAN</name>
<dbReference type="OrthoDB" id="465670at2"/>
<dbReference type="Gene3D" id="3.40.50.150">
    <property type="entry name" value="Vaccinia Virus protein VP39"/>
    <property type="match status" value="1"/>
</dbReference>
<dbReference type="PANTHER" id="PTHR31009">
    <property type="entry name" value="S-ADENOSYL-L-METHIONINE:CARBOXYL METHYLTRANSFERASE FAMILY PROTEIN"/>
    <property type="match status" value="1"/>
</dbReference>
<dbReference type="InterPro" id="IPR029063">
    <property type="entry name" value="SAM-dependent_MTases_sf"/>
</dbReference>
<dbReference type="GO" id="GO:0046872">
    <property type="term" value="F:metal ion binding"/>
    <property type="evidence" value="ECO:0007669"/>
    <property type="project" value="UniProtKB-KW"/>
</dbReference>
<evidence type="ECO:0000313" key="3">
    <source>
        <dbReference type="EMBL" id="AOX03624.1"/>
    </source>
</evidence>
<protein>
    <recommendedName>
        <fullName evidence="5">SAM-dependent methyltransferase</fullName>
    </recommendedName>
</protein>
<dbReference type="STRING" id="1458985.BJP34_33090"/>
<dbReference type="AlphaFoldDB" id="A0A1D8U1F2"/>
<dbReference type="KEGG" id="mpro:BJP34_33090"/>
<dbReference type="GO" id="GO:0008168">
    <property type="term" value="F:methyltransferase activity"/>
    <property type="evidence" value="ECO:0007669"/>
    <property type="project" value="InterPro"/>
</dbReference>
<dbReference type="InterPro" id="IPR042086">
    <property type="entry name" value="MeTrfase_capping"/>
</dbReference>
<evidence type="ECO:0000313" key="4">
    <source>
        <dbReference type="Proteomes" id="UP000177870"/>
    </source>
</evidence>
<keyword evidence="1" id="KW-0479">Metal-binding</keyword>
<evidence type="ECO:0000256" key="1">
    <source>
        <dbReference type="ARBA" id="ARBA00022723"/>
    </source>
</evidence>
<accession>A0A1D8U1F2</accession>
<dbReference type="EMBL" id="CP017599">
    <property type="protein sequence ID" value="AOX03624.1"/>
    <property type="molecule type" value="Genomic_DNA"/>
</dbReference>
<evidence type="ECO:0000256" key="2">
    <source>
        <dbReference type="ARBA" id="ARBA00022842"/>
    </source>
</evidence>
<dbReference type="Proteomes" id="UP000177870">
    <property type="component" value="Chromosome"/>
</dbReference>